<evidence type="ECO:0000256" key="5">
    <source>
        <dbReference type="HAMAP-Rule" id="MF_01114"/>
    </source>
</evidence>
<dbReference type="Proteomes" id="UP000069876">
    <property type="component" value="Unassembled WGS sequence"/>
</dbReference>
<evidence type="ECO:0000256" key="1">
    <source>
        <dbReference type="ARBA" id="ARBA00004496"/>
    </source>
</evidence>
<dbReference type="PANTHER" id="PTHR33602">
    <property type="entry name" value="REGULATORY PROTEIN RECX FAMILY PROTEIN"/>
    <property type="match status" value="1"/>
</dbReference>
<dbReference type="Proteomes" id="UP000254176">
    <property type="component" value="Unassembled WGS sequence"/>
</dbReference>
<feature type="region of interest" description="Disordered" evidence="6">
    <location>
        <begin position="1"/>
        <end position="21"/>
    </location>
</feature>
<dbReference type="Pfam" id="PF21981">
    <property type="entry name" value="RecX_HTH3"/>
    <property type="match status" value="1"/>
</dbReference>
<organism evidence="10 12">
    <name type="scientific">Neisseria meningitidis</name>
    <dbReference type="NCBI Taxonomy" id="487"/>
    <lineage>
        <taxon>Bacteria</taxon>
        <taxon>Pseudomonadati</taxon>
        <taxon>Pseudomonadota</taxon>
        <taxon>Betaproteobacteria</taxon>
        <taxon>Neisseriales</taxon>
        <taxon>Neisseriaceae</taxon>
        <taxon>Neisseria</taxon>
    </lineage>
</organism>
<dbReference type="Pfam" id="PF02631">
    <property type="entry name" value="RecX_HTH2"/>
    <property type="match status" value="1"/>
</dbReference>
<evidence type="ECO:0000259" key="7">
    <source>
        <dbReference type="Pfam" id="PF02631"/>
    </source>
</evidence>
<reference evidence="9 11" key="1">
    <citation type="submission" date="2016-02" db="EMBL/GenBank/DDBJ databases">
        <authorList>
            <consortium name="Pathogen Informatics"/>
        </authorList>
    </citation>
    <scope>NUCLEOTIDE SEQUENCE [LARGE SCALE GENOMIC DNA]</scope>
    <source>
        <strain evidence="9 11">2842STDY5881531</strain>
    </source>
</reference>
<proteinExistence type="inferred from homology"/>
<dbReference type="EMBL" id="UGRP01000001">
    <property type="protein sequence ID" value="SUA18374.1"/>
    <property type="molecule type" value="Genomic_DNA"/>
</dbReference>
<evidence type="ECO:0000313" key="10">
    <source>
        <dbReference type="EMBL" id="SUA18374.1"/>
    </source>
</evidence>
<protein>
    <recommendedName>
        <fullName evidence="3 5">Regulatory protein RecX</fullName>
    </recommendedName>
</protein>
<dbReference type="PANTHER" id="PTHR33602:SF1">
    <property type="entry name" value="REGULATORY PROTEIN RECX FAMILY PROTEIN"/>
    <property type="match status" value="1"/>
</dbReference>
<name>A0A0Y6P205_NEIME</name>
<dbReference type="GO" id="GO:0005737">
    <property type="term" value="C:cytoplasm"/>
    <property type="evidence" value="ECO:0007669"/>
    <property type="project" value="UniProtKB-SubCell"/>
</dbReference>
<evidence type="ECO:0000256" key="3">
    <source>
        <dbReference type="ARBA" id="ARBA00018111"/>
    </source>
</evidence>
<dbReference type="EMBL" id="FFEF01000006">
    <property type="protein sequence ID" value="CWT93118.1"/>
    <property type="molecule type" value="Genomic_DNA"/>
</dbReference>
<reference evidence="10 12" key="2">
    <citation type="submission" date="2018-06" db="EMBL/GenBank/DDBJ databases">
        <authorList>
            <consortium name="Pathogen Informatics"/>
            <person name="Doyle S."/>
        </authorList>
    </citation>
    <scope>NUCLEOTIDE SEQUENCE [LARGE SCALE GENOMIC DNA]</scope>
    <source>
        <strain evidence="10 12">NCTC8554</strain>
    </source>
</reference>
<comment type="subcellular location">
    <subcellularLocation>
        <location evidence="1 5">Cytoplasm</location>
    </subcellularLocation>
</comment>
<sequence length="165" mass="19039">MPSESFRAETAAMKPQKSLRARAMDILSRQEVSRIGLKRKLAPHAESEEELENVLNEFAERNWQSDLRYAEAYIRSKSRKHGSLRLKQALAQQGIDEETSRNLLPDRSSEKQAAIDVLRKKFKHPAADLKEKQKQARFLAYRGFDADTVQTALKHAWDENWEDGC</sequence>
<feature type="domain" description="RecX second three-helical" evidence="7">
    <location>
        <begin position="65"/>
        <end position="99"/>
    </location>
</feature>
<accession>A0A0Y6P205</accession>
<evidence type="ECO:0000313" key="9">
    <source>
        <dbReference type="EMBL" id="CWT93118.1"/>
    </source>
</evidence>
<dbReference type="InterPro" id="IPR036388">
    <property type="entry name" value="WH-like_DNA-bd_sf"/>
</dbReference>
<comment type="similarity">
    <text evidence="2 5">Belongs to the RecX family.</text>
</comment>
<dbReference type="NCBIfam" id="NF001055">
    <property type="entry name" value="PRK00117.2-5"/>
    <property type="match status" value="1"/>
</dbReference>
<evidence type="ECO:0000313" key="11">
    <source>
        <dbReference type="Proteomes" id="UP000069876"/>
    </source>
</evidence>
<dbReference type="InterPro" id="IPR003783">
    <property type="entry name" value="Regulatory_RecX"/>
</dbReference>
<dbReference type="InterPro" id="IPR053925">
    <property type="entry name" value="RecX_HTH_3rd"/>
</dbReference>
<dbReference type="Gene3D" id="1.10.10.10">
    <property type="entry name" value="Winged helix-like DNA-binding domain superfamily/Winged helix DNA-binding domain"/>
    <property type="match status" value="3"/>
</dbReference>
<evidence type="ECO:0000256" key="4">
    <source>
        <dbReference type="ARBA" id="ARBA00022490"/>
    </source>
</evidence>
<dbReference type="GO" id="GO:0006282">
    <property type="term" value="P:regulation of DNA repair"/>
    <property type="evidence" value="ECO:0007669"/>
    <property type="project" value="UniProtKB-UniRule"/>
</dbReference>
<keyword evidence="4 5" id="KW-0963">Cytoplasm</keyword>
<evidence type="ECO:0000259" key="8">
    <source>
        <dbReference type="Pfam" id="PF21981"/>
    </source>
</evidence>
<dbReference type="HAMAP" id="MF_01114">
    <property type="entry name" value="RecX"/>
    <property type="match status" value="1"/>
</dbReference>
<evidence type="ECO:0000256" key="2">
    <source>
        <dbReference type="ARBA" id="ARBA00009695"/>
    </source>
</evidence>
<gene>
    <name evidence="5 10" type="primary">recX</name>
    <name evidence="9" type="ORF">ERS514851_00812</name>
    <name evidence="10" type="ORF">NCTC8554_00049</name>
</gene>
<comment type="function">
    <text evidence="5">Modulates RecA activity.</text>
</comment>
<dbReference type="AlphaFoldDB" id="A0A0Y6P205"/>
<evidence type="ECO:0000313" key="12">
    <source>
        <dbReference type="Proteomes" id="UP000254176"/>
    </source>
</evidence>
<dbReference type="InterPro" id="IPR053924">
    <property type="entry name" value="RecX_HTH_2nd"/>
</dbReference>
<evidence type="ECO:0000256" key="6">
    <source>
        <dbReference type="SAM" id="MobiDB-lite"/>
    </source>
</evidence>
<feature type="domain" description="RecX third three-helical" evidence="8">
    <location>
        <begin position="112"/>
        <end position="153"/>
    </location>
</feature>